<feature type="compositionally biased region" description="Acidic residues" evidence="5">
    <location>
        <begin position="140"/>
        <end position="162"/>
    </location>
</feature>
<feature type="compositionally biased region" description="Acidic residues" evidence="5">
    <location>
        <begin position="216"/>
        <end position="236"/>
    </location>
</feature>
<dbReference type="PANTHER" id="PTHR21399:SF0">
    <property type="entry name" value="METHYLOSOME SUBUNIT PICLN"/>
    <property type="match status" value="1"/>
</dbReference>
<evidence type="ECO:0000256" key="1">
    <source>
        <dbReference type="ARBA" id="ARBA00004123"/>
    </source>
</evidence>
<dbReference type="Proteomes" id="UP000094020">
    <property type="component" value="Chromosome 1"/>
</dbReference>
<keyword evidence="7" id="KW-1185">Reference proteome</keyword>
<dbReference type="GO" id="GO:0034715">
    <property type="term" value="C:pICln-Sm protein complex"/>
    <property type="evidence" value="ECO:0007669"/>
    <property type="project" value="TreeGrafter"/>
</dbReference>
<evidence type="ECO:0000256" key="3">
    <source>
        <dbReference type="ARBA" id="ARBA00022490"/>
    </source>
</evidence>
<keyword evidence="3" id="KW-0963">Cytoplasm</keyword>
<dbReference type="PANTHER" id="PTHR21399">
    <property type="entry name" value="CHLORIDE CONDUCTANCE REGULATORY PROTEIN ICLN"/>
    <property type="match status" value="1"/>
</dbReference>
<evidence type="ECO:0000256" key="5">
    <source>
        <dbReference type="SAM" id="MobiDB-lite"/>
    </source>
</evidence>
<dbReference type="InterPro" id="IPR011993">
    <property type="entry name" value="PH-like_dom_sf"/>
</dbReference>
<dbReference type="AlphaFoldDB" id="A0AAJ8KXN7"/>
<dbReference type="GO" id="GO:0005681">
    <property type="term" value="C:spliceosomal complex"/>
    <property type="evidence" value="ECO:0007669"/>
    <property type="project" value="TreeGrafter"/>
</dbReference>
<feature type="region of interest" description="Disordered" evidence="5">
    <location>
        <begin position="1"/>
        <end position="24"/>
    </location>
</feature>
<dbReference type="GO" id="GO:0000387">
    <property type="term" value="P:spliceosomal snRNP assembly"/>
    <property type="evidence" value="ECO:0007669"/>
    <property type="project" value="TreeGrafter"/>
</dbReference>
<evidence type="ECO:0000256" key="4">
    <source>
        <dbReference type="ARBA" id="ARBA00023242"/>
    </source>
</evidence>
<dbReference type="GO" id="GO:0005829">
    <property type="term" value="C:cytosol"/>
    <property type="evidence" value="ECO:0007669"/>
    <property type="project" value="TreeGrafter"/>
</dbReference>
<dbReference type="EMBL" id="CP144519">
    <property type="protein sequence ID" value="WWC66357.1"/>
    <property type="molecule type" value="Genomic_DNA"/>
</dbReference>
<sequence length="261" mass="29325">MLSPIDVPPNSISVEEHSQITSSTPNSFIDIPPILRWLDEVEIELSPLNNGWEKWQNLGKIKGNLWVNEISVAFIPLNSNEKPGFNLPFPSLTLHALTPSSNNIPSHLYCQVDESDAPSGSGSSTINNNGYTNGIHESIEIENDNEEEEVEDIDEDEDEEIYTGEEEEFTPMREIRIFLNESKLESLFSALSFCSALHDSILPNGQTSSFFGFNQDQDEDDDDNDVEEGQWEDANEEQQGQGRVRSNFHSGGGPQSRFRPY</sequence>
<dbReference type="GeneID" id="30169436"/>
<accession>A0AAJ8KXN7</accession>
<dbReference type="Pfam" id="PF03517">
    <property type="entry name" value="Voldacs"/>
    <property type="match status" value="1"/>
</dbReference>
<evidence type="ECO:0000313" key="7">
    <source>
        <dbReference type="Proteomes" id="UP000094020"/>
    </source>
</evidence>
<gene>
    <name evidence="6" type="ORF">I206_100258</name>
</gene>
<feature type="region of interest" description="Disordered" evidence="5">
    <location>
        <begin position="138"/>
        <end position="162"/>
    </location>
</feature>
<evidence type="ECO:0000313" key="6">
    <source>
        <dbReference type="EMBL" id="WWC66357.1"/>
    </source>
</evidence>
<keyword evidence="4" id="KW-0539">Nucleus</keyword>
<organism evidence="6 7">
    <name type="scientific">Kwoniella pini CBS 10737</name>
    <dbReference type="NCBI Taxonomy" id="1296096"/>
    <lineage>
        <taxon>Eukaryota</taxon>
        <taxon>Fungi</taxon>
        <taxon>Dikarya</taxon>
        <taxon>Basidiomycota</taxon>
        <taxon>Agaricomycotina</taxon>
        <taxon>Tremellomycetes</taxon>
        <taxon>Tremellales</taxon>
        <taxon>Cryptococcaceae</taxon>
        <taxon>Kwoniella</taxon>
    </lineage>
</organism>
<proteinExistence type="predicted"/>
<dbReference type="Gene3D" id="2.30.29.30">
    <property type="entry name" value="Pleckstrin-homology domain (PH domain)/Phosphotyrosine-binding domain (PTB)"/>
    <property type="match status" value="1"/>
</dbReference>
<feature type="region of interest" description="Disordered" evidence="5">
    <location>
        <begin position="209"/>
        <end position="261"/>
    </location>
</feature>
<comment type="subcellular location">
    <subcellularLocation>
        <location evidence="2">Cytoplasm</location>
    </subcellularLocation>
    <subcellularLocation>
        <location evidence="1">Nucleus</location>
    </subcellularLocation>
</comment>
<dbReference type="KEGG" id="kpin:30169436"/>
<feature type="region of interest" description="Disordered" evidence="5">
    <location>
        <begin position="114"/>
        <end position="133"/>
    </location>
</feature>
<dbReference type="GO" id="GO:0045292">
    <property type="term" value="P:mRNA cis splicing, via spliceosome"/>
    <property type="evidence" value="ECO:0007669"/>
    <property type="project" value="TreeGrafter"/>
</dbReference>
<evidence type="ECO:0008006" key="8">
    <source>
        <dbReference type="Google" id="ProtNLM"/>
    </source>
</evidence>
<name>A0AAJ8KXN7_9TREE</name>
<feature type="compositionally biased region" description="Low complexity" evidence="5">
    <location>
        <begin position="119"/>
        <end position="133"/>
    </location>
</feature>
<reference evidence="6" key="2">
    <citation type="submission" date="2024-02" db="EMBL/GenBank/DDBJ databases">
        <title>Comparative genomics of Cryptococcus and Kwoniella reveals pathogenesis evolution and contrasting modes of karyotype evolution via chromosome fusion or intercentromeric recombination.</title>
        <authorList>
            <person name="Coelho M.A."/>
            <person name="David-Palma M."/>
            <person name="Shea T."/>
            <person name="Bowers K."/>
            <person name="McGinley-Smith S."/>
            <person name="Mohammad A.W."/>
            <person name="Gnirke A."/>
            <person name="Yurkov A.M."/>
            <person name="Nowrousian M."/>
            <person name="Sun S."/>
            <person name="Cuomo C.A."/>
            <person name="Heitman J."/>
        </authorList>
    </citation>
    <scope>NUCLEOTIDE SEQUENCE</scope>
    <source>
        <strain evidence="6">CBS 10737</strain>
    </source>
</reference>
<dbReference type="InterPro" id="IPR039924">
    <property type="entry name" value="ICln/Lot5/Saf5"/>
</dbReference>
<reference evidence="6" key="1">
    <citation type="submission" date="2013-07" db="EMBL/GenBank/DDBJ databases">
        <authorList>
            <consortium name="The Broad Institute Genome Sequencing Platform"/>
            <person name="Cuomo C."/>
            <person name="Litvintseva A."/>
            <person name="Chen Y."/>
            <person name="Heitman J."/>
            <person name="Sun S."/>
            <person name="Springer D."/>
            <person name="Dromer F."/>
            <person name="Young S.K."/>
            <person name="Zeng Q."/>
            <person name="Gargeya S."/>
            <person name="Fitzgerald M."/>
            <person name="Abouelleil A."/>
            <person name="Alvarado L."/>
            <person name="Berlin A.M."/>
            <person name="Chapman S.B."/>
            <person name="Dewar J."/>
            <person name="Goldberg J."/>
            <person name="Griggs A."/>
            <person name="Gujja S."/>
            <person name="Hansen M."/>
            <person name="Howarth C."/>
            <person name="Imamovic A."/>
            <person name="Larimer J."/>
            <person name="McCowan C."/>
            <person name="Murphy C."/>
            <person name="Pearson M."/>
            <person name="Priest M."/>
            <person name="Roberts A."/>
            <person name="Saif S."/>
            <person name="Shea T."/>
            <person name="Sykes S."/>
            <person name="Wortman J."/>
            <person name="Nusbaum C."/>
            <person name="Birren B."/>
        </authorList>
    </citation>
    <scope>NUCLEOTIDE SEQUENCE</scope>
    <source>
        <strain evidence="6">CBS 10737</strain>
    </source>
</reference>
<protein>
    <recommendedName>
        <fullName evidence="8">Chloride channel, nucleotide-sensitive, 1A</fullName>
    </recommendedName>
</protein>
<evidence type="ECO:0000256" key="2">
    <source>
        <dbReference type="ARBA" id="ARBA00004496"/>
    </source>
</evidence>
<dbReference type="RefSeq" id="XP_070058263.1">
    <property type="nucleotide sequence ID" value="XM_070202162.1"/>
</dbReference>